<dbReference type="Pfam" id="PF11738">
    <property type="entry name" value="DUF3298"/>
    <property type="match status" value="1"/>
</dbReference>
<evidence type="ECO:0000313" key="2">
    <source>
        <dbReference type="EMBL" id="PPT91345.1"/>
    </source>
</evidence>
<evidence type="ECO:0000259" key="1">
    <source>
        <dbReference type="Pfam" id="PF11738"/>
    </source>
</evidence>
<dbReference type="EMBL" id="MIGX01000028">
    <property type="protein sequence ID" value="PPT91345.1"/>
    <property type="molecule type" value="Genomic_DNA"/>
</dbReference>
<dbReference type="PROSITE" id="PS51257">
    <property type="entry name" value="PROKAR_LIPOPROTEIN"/>
    <property type="match status" value="1"/>
</dbReference>
<dbReference type="OrthoDB" id="5637at2"/>
<reference evidence="2 3" key="1">
    <citation type="submission" date="2016-08" db="EMBL/GenBank/DDBJ databases">
        <title>Evolution of the type three secretion system and type three effector repertoires in Xanthomonas.</title>
        <authorList>
            <person name="Merda D."/>
            <person name="Briand M."/>
            <person name="Bosis E."/>
            <person name="Rousseau C."/>
            <person name="Portier P."/>
            <person name="Jacques M.-A."/>
            <person name="Fischer-Le Saux M."/>
        </authorList>
    </citation>
    <scope>NUCLEOTIDE SEQUENCE [LARGE SCALE GENOMIC DNA]</scope>
    <source>
        <strain evidence="2 3">CFBP 4691</strain>
    </source>
</reference>
<keyword evidence="3" id="KW-1185">Reference proteome</keyword>
<gene>
    <name evidence="2" type="ORF">XthCFBP4691_07855</name>
</gene>
<dbReference type="Gene3D" id="3.90.640.20">
    <property type="entry name" value="Heat-shock cognate protein, ATPase"/>
    <property type="match status" value="1"/>
</dbReference>
<evidence type="ECO:0000313" key="3">
    <source>
        <dbReference type="Proteomes" id="UP000239898"/>
    </source>
</evidence>
<organism evidence="2 3">
    <name type="scientific">Xanthomonas theicola</name>
    <dbReference type="NCBI Taxonomy" id="56464"/>
    <lineage>
        <taxon>Bacteria</taxon>
        <taxon>Pseudomonadati</taxon>
        <taxon>Pseudomonadota</taxon>
        <taxon>Gammaproteobacteria</taxon>
        <taxon>Lysobacterales</taxon>
        <taxon>Lysobacteraceae</taxon>
        <taxon>Xanthomonas</taxon>
    </lineage>
</organism>
<dbReference type="RefSeq" id="WP_128419910.1">
    <property type="nucleotide sequence ID" value="NZ_CP049017.1"/>
</dbReference>
<protein>
    <recommendedName>
        <fullName evidence="1">DUF3298 domain-containing protein</fullName>
    </recommendedName>
</protein>
<feature type="domain" description="DUF3298" evidence="1">
    <location>
        <begin position="214"/>
        <end position="264"/>
    </location>
</feature>
<dbReference type="Proteomes" id="UP000239898">
    <property type="component" value="Unassembled WGS sequence"/>
</dbReference>
<proteinExistence type="predicted"/>
<sequence>MDVRHRRRAGRNKRWPWTAAALGLALVAAGCKREAAAPAAAPAAAAAAVPAAPAPTPLKDVIEHSPSYVVGITFPPALNRYPGLAEAVGRYAQAARDDLMEAVAGLGNDRPSVPYELSLQFGMLLERPGLVAVAADGSRYTGGAHGEPLVARFVWLPQQQRMLTAEALIPDPQGWAQVADHVAAQLRQMVQARVDAEQLPPEDHDEQVRSADKMIAEGTEPQARNFSQFQPLVDAAGKIVALRFVFPPYQVGPYSDGTQSVDVPANVLRGLVAPEYAELFAI</sequence>
<accession>A0A2S6ZGF3</accession>
<dbReference type="InterPro" id="IPR021729">
    <property type="entry name" value="DUF3298"/>
</dbReference>
<dbReference type="AlphaFoldDB" id="A0A2S6ZGF3"/>
<comment type="caution">
    <text evidence="2">The sequence shown here is derived from an EMBL/GenBank/DDBJ whole genome shotgun (WGS) entry which is preliminary data.</text>
</comment>
<dbReference type="Gene3D" id="3.30.565.40">
    <property type="entry name" value="Fervidobacterium nodosum Rt17-B1 like"/>
    <property type="match status" value="1"/>
</dbReference>
<name>A0A2S6ZGF3_9XANT</name>
<dbReference type="InterPro" id="IPR037126">
    <property type="entry name" value="PdaC/RsiV-like_sf"/>
</dbReference>